<accession>A0A7J5AFY1</accession>
<protein>
    <submittedName>
        <fullName evidence="3">Beta-lactamase family protein</fullName>
    </submittedName>
</protein>
<keyword evidence="4" id="KW-1185">Reference proteome</keyword>
<dbReference type="Gene3D" id="3.40.710.10">
    <property type="entry name" value="DD-peptidase/beta-lactamase superfamily"/>
    <property type="match status" value="1"/>
</dbReference>
<dbReference type="InterPro" id="IPR050491">
    <property type="entry name" value="AmpC-like"/>
</dbReference>
<evidence type="ECO:0000313" key="4">
    <source>
        <dbReference type="Proteomes" id="UP000467305"/>
    </source>
</evidence>
<dbReference type="Pfam" id="PF00144">
    <property type="entry name" value="Beta-lactamase"/>
    <property type="match status" value="1"/>
</dbReference>
<dbReference type="OrthoDB" id="9793489at2"/>
<organism evidence="3 4">
    <name type="scientific">Tenacibaculum aiptasiae</name>
    <dbReference type="NCBI Taxonomy" id="426481"/>
    <lineage>
        <taxon>Bacteria</taxon>
        <taxon>Pseudomonadati</taxon>
        <taxon>Bacteroidota</taxon>
        <taxon>Flavobacteriia</taxon>
        <taxon>Flavobacteriales</taxon>
        <taxon>Flavobacteriaceae</taxon>
        <taxon>Tenacibaculum</taxon>
    </lineage>
</organism>
<dbReference type="PANTHER" id="PTHR46825">
    <property type="entry name" value="D-ALANYL-D-ALANINE-CARBOXYPEPTIDASE/ENDOPEPTIDASE AMPH"/>
    <property type="match status" value="1"/>
</dbReference>
<dbReference type="EMBL" id="WAAU01000015">
    <property type="protein sequence ID" value="KAB1156455.1"/>
    <property type="molecule type" value="Genomic_DNA"/>
</dbReference>
<feature type="domain" description="Beta-lactamase-related" evidence="2">
    <location>
        <begin position="52"/>
        <end position="346"/>
    </location>
</feature>
<feature type="signal peptide" evidence="1">
    <location>
        <begin position="1"/>
        <end position="23"/>
    </location>
</feature>
<dbReference type="PANTHER" id="PTHR46825:SF9">
    <property type="entry name" value="BETA-LACTAMASE-RELATED DOMAIN-CONTAINING PROTEIN"/>
    <property type="match status" value="1"/>
</dbReference>
<dbReference type="InterPro" id="IPR012338">
    <property type="entry name" value="Beta-lactam/transpept-like"/>
</dbReference>
<proteinExistence type="predicted"/>
<evidence type="ECO:0000256" key="1">
    <source>
        <dbReference type="SAM" id="SignalP"/>
    </source>
</evidence>
<reference evidence="3 4" key="1">
    <citation type="submission" date="2019-09" db="EMBL/GenBank/DDBJ databases">
        <authorList>
            <person name="Cao W.R."/>
        </authorList>
    </citation>
    <scope>NUCLEOTIDE SEQUENCE [LARGE SCALE GENOMIC DNA]</scope>
    <source>
        <strain evidence="4">a4</strain>
    </source>
</reference>
<evidence type="ECO:0000313" key="3">
    <source>
        <dbReference type="EMBL" id="KAB1156455.1"/>
    </source>
</evidence>
<keyword evidence="1" id="KW-0732">Signal</keyword>
<gene>
    <name evidence="3" type="ORF">F7018_11130</name>
</gene>
<dbReference type="SUPFAM" id="SSF56601">
    <property type="entry name" value="beta-lactamase/transpeptidase-like"/>
    <property type="match status" value="1"/>
</dbReference>
<comment type="caution">
    <text evidence="3">The sequence shown here is derived from an EMBL/GenBank/DDBJ whole genome shotgun (WGS) entry which is preliminary data.</text>
</comment>
<name>A0A7J5AFY1_9FLAO</name>
<dbReference type="AlphaFoldDB" id="A0A7J5AFY1"/>
<dbReference type="Proteomes" id="UP000467305">
    <property type="component" value="Unassembled WGS sequence"/>
</dbReference>
<evidence type="ECO:0000259" key="2">
    <source>
        <dbReference type="Pfam" id="PF00144"/>
    </source>
</evidence>
<sequence length="476" mass="54029">MKNKTTSILLLVVTLSSIFKITAQEINANQKEANELVHQIVTELTKLPTTPLGVSVAISKNNIIVYSEGFGYSDLKTKKKVTPKTQFRAGSLSRAITTTALAKLVEKKSINFNDLAQKYLSNYPKKEYKFTVKQLATGLSGMAHYSKNDQLENRYYTNVKDAVSVFSHIPLLHKPGDKYQYSIHAYTLLSWVMEKASNKDFLTLLGNEILKPLKMTSTGIEATKNMTKLYNFDAKKEGAHFLEIEKPKNYSYSLAGAALISTPTDLVKLVNAYNNGYIKKYIVDTFYEVQKLNSGETIREGIGWDNNWDMADRKVFEQDGAGEGTRSIVSSFPNQKVSIALMTNALRLWAIEETAHTLAIPYLTKPMVYKQPKGKFKLIVEEDVRGKWVKRDGFLELDGKNDKLTINSKEKNEEIYKLIYLKRKNIYALIHPDGVLYTEIDFHNNTISGKVMYYRGPNIHKTSTEPPYLRFKSSLS</sequence>
<feature type="chain" id="PRO_5029852162" evidence="1">
    <location>
        <begin position="24"/>
        <end position="476"/>
    </location>
</feature>
<dbReference type="RefSeq" id="WP_150900146.1">
    <property type="nucleotide sequence ID" value="NZ_WAAU01000015.1"/>
</dbReference>
<dbReference type="InterPro" id="IPR001466">
    <property type="entry name" value="Beta-lactam-related"/>
</dbReference>